<keyword evidence="1" id="KW-0175">Coiled coil</keyword>
<feature type="region of interest" description="Disordered" evidence="2">
    <location>
        <begin position="408"/>
        <end position="452"/>
    </location>
</feature>
<feature type="region of interest" description="Disordered" evidence="2">
    <location>
        <begin position="158"/>
        <end position="190"/>
    </location>
</feature>
<feature type="compositionally biased region" description="Acidic residues" evidence="2">
    <location>
        <begin position="114"/>
        <end position="131"/>
    </location>
</feature>
<evidence type="ECO:0000313" key="4">
    <source>
        <dbReference type="Proteomes" id="UP000694866"/>
    </source>
</evidence>
<keyword evidence="4" id="KW-1185">Reference proteome</keyword>
<dbReference type="Pfam" id="PF13300">
    <property type="entry name" value="DUF4078"/>
    <property type="match status" value="1"/>
</dbReference>
<feature type="region of interest" description="Disordered" evidence="2">
    <location>
        <begin position="27"/>
        <end position="63"/>
    </location>
</feature>
<evidence type="ECO:0000256" key="2">
    <source>
        <dbReference type="SAM" id="MobiDB-lite"/>
    </source>
</evidence>
<dbReference type="GO" id="GO:0005634">
    <property type="term" value="C:nucleus"/>
    <property type="evidence" value="ECO:0007669"/>
    <property type="project" value="TreeGrafter"/>
</dbReference>
<evidence type="ECO:0000259" key="3">
    <source>
        <dbReference type="Pfam" id="PF25449"/>
    </source>
</evidence>
<dbReference type="Pfam" id="PF25449">
    <property type="entry name" value="CCDC174_GRSR"/>
    <property type="match status" value="1"/>
</dbReference>
<name>A0A9R1U2Q9_9HYME</name>
<dbReference type="OrthoDB" id="333551at2759"/>
<reference evidence="5" key="1">
    <citation type="submission" date="2025-08" db="UniProtKB">
        <authorList>
            <consortium name="RefSeq"/>
        </authorList>
    </citation>
    <scope>IDENTIFICATION</scope>
    <source>
        <strain evidence="5">USDA-PBARC FA_bdor</strain>
        <tissue evidence="5">Whole organism</tissue>
    </source>
</reference>
<dbReference type="InterPro" id="IPR025066">
    <property type="entry name" value="CCDC174-like"/>
</dbReference>
<feature type="region of interest" description="Disordered" evidence="2">
    <location>
        <begin position="282"/>
        <end position="329"/>
    </location>
</feature>
<dbReference type="Proteomes" id="UP000694866">
    <property type="component" value="Unplaced"/>
</dbReference>
<evidence type="ECO:0000313" key="5">
    <source>
        <dbReference type="RefSeq" id="XP_011305378.1"/>
    </source>
</evidence>
<dbReference type="PANTHER" id="PTHR15885:SF1">
    <property type="entry name" value="COILED-COIL DOMAIN-CONTAINING PROTEIN 174"/>
    <property type="match status" value="1"/>
</dbReference>
<dbReference type="InterPro" id="IPR057464">
    <property type="entry name" value="CCDC174_GRSR"/>
</dbReference>
<dbReference type="RefSeq" id="XP_011305378.1">
    <property type="nucleotide sequence ID" value="XM_011307076.1"/>
</dbReference>
<proteinExistence type="predicted"/>
<dbReference type="AlphaFoldDB" id="A0A9R1U2Q9"/>
<feature type="region of interest" description="Disordered" evidence="2">
    <location>
        <begin position="106"/>
        <end position="131"/>
    </location>
</feature>
<dbReference type="GeneID" id="105267909"/>
<dbReference type="KEGG" id="fas:105267909"/>
<feature type="compositionally biased region" description="Pro residues" evidence="2">
    <location>
        <begin position="178"/>
        <end position="188"/>
    </location>
</feature>
<feature type="compositionally biased region" description="Basic and acidic residues" evidence="2">
    <location>
        <begin position="158"/>
        <end position="171"/>
    </location>
</feature>
<protein>
    <submittedName>
        <fullName evidence="5">Coiled-coil domain-containing protein 174</fullName>
    </submittedName>
</protein>
<accession>A0A9R1U2Q9</accession>
<organism evidence="4 5">
    <name type="scientific">Fopius arisanus</name>
    <dbReference type="NCBI Taxonomy" id="64838"/>
    <lineage>
        <taxon>Eukaryota</taxon>
        <taxon>Metazoa</taxon>
        <taxon>Ecdysozoa</taxon>
        <taxon>Arthropoda</taxon>
        <taxon>Hexapoda</taxon>
        <taxon>Insecta</taxon>
        <taxon>Pterygota</taxon>
        <taxon>Neoptera</taxon>
        <taxon>Endopterygota</taxon>
        <taxon>Hymenoptera</taxon>
        <taxon>Apocrita</taxon>
        <taxon>Ichneumonoidea</taxon>
        <taxon>Braconidae</taxon>
        <taxon>Opiinae</taxon>
        <taxon>Fopius</taxon>
    </lineage>
</organism>
<gene>
    <name evidence="5" type="primary">LOC105267909</name>
</gene>
<dbReference type="PANTHER" id="PTHR15885">
    <property type="entry name" value="COILED-COIL DOMAIN-CONTAINING PROTEIN 174"/>
    <property type="match status" value="1"/>
</dbReference>
<feature type="domain" description="CCDC174 alpha/beta GRSR" evidence="3">
    <location>
        <begin position="135"/>
        <end position="161"/>
    </location>
</feature>
<sequence length="609" mass="69510">MNNSKKINVSYSSLVGLKAELLRKQAEVQEARAKHKTQSPTVLRPKLKSKTLKQSSKTSDSKVTEIEDVNELKKSRYMLEAKSRLYEKLKKTHGDRSHNYLVDFSHKPISSSSSEDEIYNEEDYEDKNSDPEDDWVEYSDCFGRTRKCLRRDLPKMEEKDKMVKQEIREDSSSDTEGPPNPPLFIPPPKEPEIEKLRKKWEEQTEKLSHKPDIHYQDILFDEARAHGVGYYAFSQDEDERLKQQANLLKIRKETEERQRDVQSVNELKAQIEKNRLKAARIRQRIRAGLPAEPDEEEETPKPPVQPSTTSEPIENLEKPSKADEQSEDHSLCVIEDKIKAFAELLGKRPKFRELSQEEWIHKRRKDRMGEFAPVYENFKPGGLLKGTGDNQIVETDDQNEDPVRIKVGGPEPTDFWESQGPSRGLKDERISGVIDSGGKRRKKREEIDKSENNCEIEDSDIIGPVPPANFINSTLINNSDPPVIFENSMLNSSVNDASMTIIPPIEVLRSVPPPTFQANFNVCTVKSSSAQWNEGDIAEKTQEGEESDDSDIIGPLPLEDTERGHLADIPLPEDSLTPLPPTLQSNLNIDKISEGLKFLRKKFEKSEDS</sequence>
<feature type="compositionally biased region" description="Basic and acidic residues" evidence="2">
    <location>
        <begin position="315"/>
        <end position="329"/>
    </location>
</feature>
<evidence type="ECO:0000256" key="1">
    <source>
        <dbReference type="ARBA" id="ARBA00023054"/>
    </source>
</evidence>